<dbReference type="PROSITE" id="PS50076">
    <property type="entry name" value="DNAJ_2"/>
    <property type="match status" value="1"/>
</dbReference>
<organism evidence="2 3">
    <name type="scientific">Senna tora</name>
    <dbReference type="NCBI Taxonomy" id="362788"/>
    <lineage>
        <taxon>Eukaryota</taxon>
        <taxon>Viridiplantae</taxon>
        <taxon>Streptophyta</taxon>
        <taxon>Embryophyta</taxon>
        <taxon>Tracheophyta</taxon>
        <taxon>Spermatophyta</taxon>
        <taxon>Magnoliopsida</taxon>
        <taxon>eudicotyledons</taxon>
        <taxon>Gunneridae</taxon>
        <taxon>Pentapetalae</taxon>
        <taxon>rosids</taxon>
        <taxon>fabids</taxon>
        <taxon>Fabales</taxon>
        <taxon>Fabaceae</taxon>
        <taxon>Caesalpinioideae</taxon>
        <taxon>Cassia clade</taxon>
        <taxon>Senna</taxon>
    </lineage>
</organism>
<evidence type="ECO:0000313" key="2">
    <source>
        <dbReference type="EMBL" id="KAF7808764.1"/>
    </source>
</evidence>
<dbReference type="EMBL" id="JAAIUW010000011">
    <property type="protein sequence ID" value="KAF7808764.1"/>
    <property type="molecule type" value="Genomic_DNA"/>
</dbReference>
<feature type="domain" description="J" evidence="1">
    <location>
        <begin position="19"/>
        <end position="106"/>
    </location>
</feature>
<sequence length="180" mass="20538">MEGEDHIAQSSISSSSSSSYYTILGVDSDSSIDEIRRAYRKLAMQWHPDKCTRTPFLQAEEAKCKFQQIQEAYQGGHFNGFSDFVQEMVSLMSQVSREEKEYSMEELQKMVMEMAGGFENASSWQYVSSSSSSSVVHEIKSQCSKRARLDSNLNKMNYSGRSHFHDSALHNLYETRGYCN</sequence>
<dbReference type="Gene3D" id="1.10.287.110">
    <property type="entry name" value="DnaJ domain"/>
    <property type="match status" value="1"/>
</dbReference>
<comment type="caution">
    <text evidence="2">The sequence shown here is derived from an EMBL/GenBank/DDBJ whole genome shotgun (WGS) entry which is preliminary data.</text>
</comment>
<dbReference type="PANTHER" id="PTHR44743:SF10">
    <property type="entry name" value="J DOMAIN-CONTAINING PROTEIN"/>
    <property type="match status" value="1"/>
</dbReference>
<dbReference type="OrthoDB" id="10250354at2759"/>
<dbReference type="SUPFAM" id="SSF46565">
    <property type="entry name" value="Chaperone J-domain"/>
    <property type="match status" value="1"/>
</dbReference>
<dbReference type="InterPro" id="IPR001623">
    <property type="entry name" value="DnaJ_domain"/>
</dbReference>
<dbReference type="SMART" id="SM00271">
    <property type="entry name" value="DnaJ"/>
    <property type="match status" value="1"/>
</dbReference>
<dbReference type="Proteomes" id="UP000634136">
    <property type="component" value="Unassembled WGS sequence"/>
</dbReference>
<evidence type="ECO:0000259" key="1">
    <source>
        <dbReference type="PROSITE" id="PS50076"/>
    </source>
</evidence>
<proteinExistence type="predicted"/>
<dbReference type="PRINTS" id="PR00625">
    <property type="entry name" value="JDOMAIN"/>
</dbReference>
<accession>A0A834SRX9</accession>
<dbReference type="InterPro" id="IPR036869">
    <property type="entry name" value="J_dom_sf"/>
</dbReference>
<reference evidence="2" key="1">
    <citation type="submission" date="2020-09" db="EMBL/GenBank/DDBJ databases">
        <title>Genome-Enabled Discovery of Anthraquinone Biosynthesis in Senna tora.</title>
        <authorList>
            <person name="Kang S.-H."/>
            <person name="Pandey R.P."/>
            <person name="Lee C.-M."/>
            <person name="Sim J.-S."/>
            <person name="Jeong J.-T."/>
            <person name="Choi B.-S."/>
            <person name="Jung M."/>
            <person name="Ginzburg D."/>
            <person name="Zhao K."/>
            <person name="Won S.Y."/>
            <person name="Oh T.-J."/>
            <person name="Yu Y."/>
            <person name="Kim N.-H."/>
            <person name="Lee O.R."/>
            <person name="Lee T.-H."/>
            <person name="Bashyal P."/>
            <person name="Kim T.-S."/>
            <person name="Lee W.-H."/>
            <person name="Kawkins C."/>
            <person name="Kim C.-K."/>
            <person name="Kim J.S."/>
            <person name="Ahn B.O."/>
            <person name="Rhee S.Y."/>
            <person name="Sohng J.K."/>
        </authorList>
    </citation>
    <scope>NUCLEOTIDE SEQUENCE</scope>
    <source>
        <tissue evidence="2">Leaf</tissue>
    </source>
</reference>
<dbReference type="Pfam" id="PF00226">
    <property type="entry name" value="DnaJ"/>
    <property type="match status" value="1"/>
</dbReference>
<dbReference type="PANTHER" id="PTHR44743">
    <property type="entry name" value="PUTATIVE, EXPRESSED-RELATED"/>
    <property type="match status" value="1"/>
</dbReference>
<keyword evidence="3" id="KW-1185">Reference proteome</keyword>
<name>A0A834SRX9_9FABA</name>
<evidence type="ECO:0000313" key="3">
    <source>
        <dbReference type="Proteomes" id="UP000634136"/>
    </source>
</evidence>
<dbReference type="AlphaFoldDB" id="A0A834SRX9"/>
<gene>
    <name evidence="2" type="ORF">G2W53_035507</name>
</gene>
<protein>
    <submittedName>
        <fullName evidence="2">Terminal organelle assembly protein</fullName>
    </submittedName>
</protein>
<dbReference type="CDD" id="cd06257">
    <property type="entry name" value="DnaJ"/>
    <property type="match status" value="1"/>
</dbReference>